<dbReference type="GO" id="GO:0009231">
    <property type="term" value="P:riboflavin biosynthetic process"/>
    <property type="evidence" value="ECO:0007669"/>
    <property type="project" value="UniProtKB-UniPathway"/>
</dbReference>
<organism evidence="20 21">
    <name type="scientific">Corynebacterium provencense</name>
    <dbReference type="NCBI Taxonomy" id="1737425"/>
    <lineage>
        <taxon>Bacteria</taxon>
        <taxon>Bacillati</taxon>
        <taxon>Actinomycetota</taxon>
        <taxon>Actinomycetes</taxon>
        <taxon>Mycobacteriales</taxon>
        <taxon>Corynebacteriaceae</taxon>
        <taxon>Corynebacterium</taxon>
    </lineage>
</organism>
<keyword evidence="11" id="KW-0511">Multifunctional enzyme</keyword>
<sequence length="371" mass="37408">MTGPAVTGPAGHGPVGQACSGRPDPYLRLTGDPGIARALAAADAAGQEVRGTTSPNPPVGAAILDSAGTLVATGATSPVGGPHAEVNALTAAGPAARGGTAVVTLEPCNHTGRTGPCTRALLDAGVAQVVYAFADPGDVEGGGADYLRDHGVEVTGPLVTSATDLSGVPRFSVEPWLVSRRHGRAHLTLKFAGTLDGFAAATDGTSQWITGDSARARVHLDRARRDAVIVGTGTVLTDNPRLTARLPDGSLRDRQPTRVVLGRTSLPQDAAVLPALRYDGHDPEAVLTDLAARGMVDVLVEGGPHLAASFIAAGMVDEVDAYTAPALLGAGVPVVAPDPATATTVAGTRRLILRSVEILGGDILTVAGTHP</sequence>
<feature type="binding site" evidence="16">
    <location>
        <position position="238"/>
    </location>
    <ligand>
        <name>NADP(+)</name>
        <dbReference type="ChEBI" id="CHEBI:58349"/>
    </ligand>
</feature>
<dbReference type="PROSITE" id="PS00903">
    <property type="entry name" value="CYT_DCMP_DEAMINASES_1"/>
    <property type="match status" value="1"/>
</dbReference>
<evidence type="ECO:0000256" key="7">
    <source>
        <dbReference type="ARBA" id="ARBA00022723"/>
    </source>
</evidence>
<comment type="similarity">
    <text evidence="4 14">In the N-terminal section; belongs to the cytidine and deoxycytidylate deaminase family.</text>
</comment>
<dbReference type="GO" id="GO:0008703">
    <property type="term" value="F:5-amino-6-(5-phosphoribosylamino)uracil reductase activity"/>
    <property type="evidence" value="ECO:0007669"/>
    <property type="project" value="UniProtKB-EC"/>
</dbReference>
<comment type="pathway">
    <text evidence="2 14">Cofactor biosynthesis; riboflavin biosynthesis; 5-amino-6-(D-ribitylamino)uracil from GTP: step 2/4.</text>
</comment>
<evidence type="ECO:0000256" key="12">
    <source>
        <dbReference type="ARBA" id="ARBA00049861"/>
    </source>
</evidence>
<dbReference type="Pfam" id="PF00383">
    <property type="entry name" value="dCMP_cyt_deam_1"/>
    <property type="match status" value="1"/>
</dbReference>
<protein>
    <recommendedName>
        <fullName evidence="14">Riboflavin biosynthesis protein RibD</fullName>
    </recommendedName>
    <domain>
        <recommendedName>
            <fullName evidence="14">Diaminohydroxyphosphoribosylaminopyrimidine deaminase</fullName>
            <shortName evidence="14">DRAP deaminase</shortName>
            <ecNumber evidence="14">3.5.4.26</ecNumber>
        </recommendedName>
        <alternativeName>
            <fullName evidence="14">Riboflavin-specific deaminase</fullName>
        </alternativeName>
    </domain>
    <domain>
        <recommendedName>
            <fullName evidence="14">5-amino-6-(5-phosphoribosylamino)uracil reductase</fullName>
            <ecNumber evidence="14">1.1.1.193</ecNumber>
        </recommendedName>
        <alternativeName>
            <fullName evidence="14">HTP reductase</fullName>
        </alternativeName>
    </domain>
</protein>
<evidence type="ECO:0000256" key="8">
    <source>
        <dbReference type="ARBA" id="ARBA00022833"/>
    </source>
</evidence>
<feature type="region of interest" description="Disordered" evidence="18">
    <location>
        <begin position="1"/>
        <end position="24"/>
    </location>
</feature>
<dbReference type="PANTHER" id="PTHR38011:SF7">
    <property type="entry name" value="2,5-DIAMINO-6-RIBOSYLAMINO-4(3H)-PYRIMIDINONE 5'-PHOSPHATE REDUCTASE"/>
    <property type="match status" value="1"/>
</dbReference>
<dbReference type="EC" id="3.5.4.26" evidence="14"/>
<feature type="active site" description="Proton donor" evidence="15">
    <location>
        <position position="85"/>
    </location>
</feature>
<dbReference type="InterPro" id="IPR004794">
    <property type="entry name" value="Eubact_RibD"/>
</dbReference>
<dbReference type="Proteomes" id="UP000247696">
    <property type="component" value="Chromosome"/>
</dbReference>
<comment type="pathway">
    <text evidence="3 14">Cofactor biosynthesis; riboflavin biosynthesis; 5-amino-6-(D-ribitylamino)uracil from GTP: step 3/4.</text>
</comment>
<dbReference type="PIRSF" id="PIRSF006769">
    <property type="entry name" value="RibD"/>
    <property type="match status" value="1"/>
</dbReference>
<feature type="binding site" evidence="16">
    <location>
        <position position="301"/>
    </location>
    <ligand>
        <name>substrate</name>
    </ligand>
</feature>
<dbReference type="AlphaFoldDB" id="A0A2Z3YVR1"/>
<keyword evidence="7 14" id="KW-0479">Metal-binding</keyword>
<dbReference type="Gene3D" id="3.40.140.10">
    <property type="entry name" value="Cytidine Deaminase, domain 2"/>
    <property type="match status" value="1"/>
</dbReference>
<dbReference type="STRING" id="1737425.GCA_900049755_02469"/>
<feature type="binding site" evidence="17">
    <location>
        <position position="117"/>
    </location>
    <ligand>
        <name>Zn(2+)</name>
        <dbReference type="ChEBI" id="CHEBI:29105"/>
        <note>catalytic</note>
    </ligand>
</feature>
<accession>A0A2Z3YVR1</accession>
<dbReference type="EMBL" id="CP024988">
    <property type="protein sequence ID" value="AWT26157.1"/>
    <property type="molecule type" value="Genomic_DNA"/>
</dbReference>
<gene>
    <name evidence="20" type="primary">ribD</name>
    <name evidence="20" type="ORF">Csp1_13650</name>
</gene>
<keyword evidence="21" id="KW-1185">Reference proteome</keyword>
<evidence type="ECO:0000256" key="10">
    <source>
        <dbReference type="ARBA" id="ARBA00023002"/>
    </source>
</evidence>
<name>A0A2Z3YVR1_9CORY</name>
<keyword evidence="14" id="KW-0378">Hydrolase</keyword>
<dbReference type="PANTHER" id="PTHR38011">
    <property type="entry name" value="DIHYDROFOLATE REDUCTASE FAMILY PROTEIN (AFU_ORTHOLOGUE AFUA_8G06820)"/>
    <property type="match status" value="1"/>
</dbReference>
<dbReference type="InterPro" id="IPR050765">
    <property type="entry name" value="Riboflavin_Biosynth_HTPR"/>
</dbReference>
<evidence type="ECO:0000256" key="9">
    <source>
        <dbReference type="ARBA" id="ARBA00022857"/>
    </source>
</evidence>
<keyword evidence="8 14" id="KW-0862">Zinc</keyword>
<dbReference type="InterPro" id="IPR002125">
    <property type="entry name" value="CMP_dCMP_dom"/>
</dbReference>
<dbReference type="NCBIfam" id="TIGR00326">
    <property type="entry name" value="eubact_ribD"/>
    <property type="match status" value="1"/>
</dbReference>
<evidence type="ECO:0000259" key="19">
    <source>
        <dbReference type="PROSITE" id="PS51747"/>
    </source>
</evidence>
<dbReference type="Gene3D" id="3.40.430.10">
    <property type="entry name" value="Dihydrofolate Reductase, subunit A"/>
    <property type="match status" value="2"/>
</dbReference>
<reference evidence="21" key="1">
    <citation type="submission" date="2017-11" db="EMBL/GenBank/DDBJ databases">
        <title>Otitis media/interna in a cat caused by the recently described species Corynebacterium provencense.</title>
        <authorList>
            <person name="Kittl S."/>
            <person name="Brodard I."/>
            <person name="Rychener L."/>
            <person name="Jores J."/>
            <person name="Roosje P."/>
            <person name="Gobeli Brawand S."/>
        </authorList>
    </citation>
    <scope>NUCLEOTIDE SEQUENCE [LARGE SCALE GENOMIC DNA]</scope>
    <source>
        <strain evidence="21">17KM38</strain>
    </source>
</reference>
<evidence type="ECO:0000256" key="16">
    <source>
        <dbReference type="PIRSR" id="PIRSR006769-2"/>
    </source>
</evidence>
<feature type="binding site" evidence="16">
    <location>
        <position position="208"/>
    </location>
    <ligand>
        <name>NADP(+)</name>
        <dbReference type="ChEBI" id="CHEBI:58349"/>
    </ligand>
</feature>
<keyword evidence="9 14" id="KW-0521">NADP</keyword>
<dbReference type="InterPro" id="IPR002734">
    <property type="entry name" value="RibDG_C"/>
</dbReference>
<dbReference type="PROSITE" id="PS51747">
    <property type="entry name" value="CYT_DCMP_DEAMINASES_2"/>
    <property type="match status" value="1"/>
</dbReference>
<feature type="binding site" evidence="16">
    <location>
        <position position="245"/>
    </location>
    <ligand>
        <name>substrate</name>
    </ligand>
</feature>
<feature type="binding site" evidence="17">
    <location>
        <position position="108"/>
    </location>
    <ligand>
        <name>Zn(2+)</name>
        <dbReference type="ChEBI" id="CHEBI:29105"/>
        <note>catalytic</note>
    </ligand>
</feature>
<keyword evidence="6 14" id="KW-0686">Riboflavin biosynthesis</keyword>
<comment type="function">
    <text evidence="1 14">Converts 2,5-diamino-6-(ribosylamino)-4(3h)-pyrimidinone 5'-phosphate into 5-amino-6-(ribosylamino)-2,4(1h,3h)-pyrimidinedione 5'-phosphate.</text>
</comment>
<feature type="binding site" evidence="16">
    <location>
        <position position="242"/>
    </location>
    <ligand>
        <name>substrate</name>
    </ligand>
</feature>
<feature type="domain" description="CMP/dCMP-type deaminase" evidence="19">
    <location>
        <begin position="33"/>
        <end position="155"/>
    </location>
</feature>
<feature type="binding site" evidence="16">
    <location>
        <position position="234"/>
    </location>
    <ligand>
        <name>NADP(+)</name>
        <dbReference type="ChEBI" id="CHEBI:58349"/>
    </ligand>
</feature>
<dbReference type="UniPathway" id="UPA00275">
    <property type="reaction ID" value="UER00401"/>
</dbReference>
<evidence type="ECO:0000256" key="17">
    <source>
        <dbReference type="PIRSR" id="PIRSR006769-3"/>
    </source>
</evidence>
<comment type="catalytic activity">
    <reaction evidence="13 14">
        <text>2,5-diamino-6-hydroxy-4-(5-phosphoribosylamino)-pyrimidine + H2O + H(+) = 5-amino-6-(5-phospho-D-ribosylamino)uracil + NH4(+)</text>
        <dbReference type="Rhea" id="RHEA:21868"/>
        <dbReference type="ChEBI" id="CHEBI:15377"/>
        <dbReference type="ChEBI" id="CHEBI:15378"/>
        <dbReference type="ChEBI" id="CHEBI:28938"/>
        <dbReference type="ChEBI" id="CHEBI:58453"/>
        <dbReference type="ChEBI" id="CHEBI:58614"/>
        <dbReference type="EC" id="3.5.4.26"/>
    </reaction>
</comment>
<comment type="catalytic activity">
    <reaction evidence="12 14">
        <text>5-amino-6-(5-phospho-D-ribitylamino)uracil + NADP(+) = 5-amino-6-(5-phospho-D-ribosylamino)uracil + NADPH + H(+)</text>
        <dbReference type="Rhea" id="RHEA:17845"/>
        <dbReference type="ChEBI" id="CHEBI:15378"/>
        <dbReference type="ChEBI" id="CHEBI:57783"/>
        <dbReference type="ChEBI" id="CHEBI:58349"/>
        <dbReference type="ChEBI" id="CHEBI:58421"/>
        <dbReference type="ChEBI" id="CHEBI:58453"/>
        <dbReference type="EC" id="1.1.1.193"/>
    </reaction>
</comment>
<evidence type="ECO:0000256" key="13">
    <source>
        <dbReference type="ARBA" id="ARBA00049886"/>
    </source>
</evidence>
<keyword evidence="10 14" id="KW-0560">Oxidoreductase</keyword>
<evidence type="ECO:0000256" key="5">
    <source>
        <dbReference type="ARBA" id="ARBA00007417"/>
    </source>
</evidence>
<dbReference type="CDD" id="cd01284">
    <property type="entry name" value="Riboflavin_deaminase-reductase"/>
    <property type="match status" value="1"/>
</dbReference>
<evidence type="ECO:0000256" key="2">
    <source>
        <dbReference type="ARBA" id="ARBA00004882"/>
    </source>
</evidence>
<evidence type="ECO:0000313" key="21">
    <source>
        <dbReference type="Proteomes" id="UP000247696"/>
    </source>
</evidence>
<dbReference type="KEGG" id="cpre:Csp1_13650"/>
<dbReference type="InterPro" id="IPR024072">
    <property type="entry name" value="DHFR-like_dom_sf"/>
</dbReference>
<feature type="binding site" evidence="16">
    <location>
        <position position="222"/>
    </location>
    <ligand>
        <name>substrate</name>
    </ligand>
</feature>
<evidence type="ECO:0000256" key="11">
    <source>
        <dbReference type="ARBA" id="ARBA00023268"/>
    </source>
</evidence>
<feature type="binding site" evidence="16">
    <location>
        <begin position="303"/>
        <end position="309"/>
    </location>
    <ligand>
        <name>NADP(+)</name>
        <dbReference type="ChEBI" id="CHEBI:58349"/>
    </ligand>
</feature>
<evidence type="ECO:0000313" key="20">
    <source>
        <dbReference type="EMBL" id="AWT26157.1"/>
    </source>
</evidence>
<evidence type="ECO:0000256" key="4">
    <source>
        <dbReference type="ARBA" id="ARBA00005259"/>
    </source>
</evidence>
<dbReference type="EC" id="1.1.1.193" evidence="14"/>
<dbReference type="GO" id="GO:0008835">
    <property type="term" value="F:diaminohydroxyphosphoribosylaminopyrimidine deaminase activity"/>
    <property type="evidence" value="ECO:0007669"/>
    <property type="project" value="UniProtKB-EC"/>
</dbReference>
<evidence type="ECO:0000256" key="18">
    <source>
        <dbReference type="SAM" id="MobiDB-lite"/>
    </source>
</evidence>
<dbReference type="InterPro" id="IPR016192">
    <property type="entry name" value="APOBEC/CMP_deaminase_Zn-bd"/>
</dbReference>
<comment type="cofactor">
    <cofactor evidence="14 17">
        <name>Zn(2+)</name>
        <dbReference type="ChEBI" id="CHEBI:29105"/>
    </cofactor>
    <text evidence="14 17">Binds 1 zinc ion.</text>
</comment>
<evidence type="ECO:0000256" key="1">
    <source>
        <dbReference type="ARBA" id="ARBA00002151"/>
    </source>
</evidence>
<dbReference type="Pfam" id="PF01872">
    <property type="entry name" value="RibD_C"/>
    <property type="match status" value="1"/>
</dbReference>
<feature type="binding site" evidence="16">
    <location>
        <position position="192"/>
    </location>
    <ligand>
        <name>NADP(+)</name>
        <dbReference type="ChEBI" id="CHEBI:58349"/>
    </ligand>
</feature>
<dbReference type="InterPro" id="IPR016193">
    <property type="entry name" value="Cytidine_deaminase-like"/>
</dbReference>
<proteinExistence type="inferred from homology"/>
<feature type="binding site" evidence="16">
    <location>
        <position position="206"/>
    </location>
    <ligand>
        <name>substrate</name>
    </ligand>
</feature>
<dbReference type="SUPFAM" id="SSF53597">
    <property type="entry name" value="Dihydrofolate reductase-like"/>
    <property type="match status" value="1"/>
</dbReference>
<evidence type="ECO:0000256" key="6">
    <source>
        <dbReference type="ARBA" id="ARBA00022619"/>
    </source>
</evidence>
<dbReference type="GO" id="GO:0008270">
    <property type="term" value="F:zinc ion binding"/>
    <property type="evidence" value="ECO:0007669"/>
    <property type="project" value="InterPro"/>
</dbReference>
<comment type="similarity">
    <text evidence="5 14">In the C-terminal section; belongs to the HTP reductase family.</text>
</comment>
<evidence type="ECO:0000256" key="3">
    <source>
        <dbReference type="ARBA" id="ARBA00004910"/>
    </source>
</evidence>
<dbReference type="SUPFAM" id="SSF53927">
    <property type="entry name" value="Cytidine deaminase-like"/>
    <property type="match status" value="1"/>
</dbReference>
<evidence type="ECO:0000256" key="14">
    <source>
        <dbReference type="PIRNR" id="PIRNR006769"/>
    </source>
</evidence>
<feature type="binding site" evidence="17">
    <location>
        <position position="83"/>
    </location>
    <ligand>
        <name>Zn(2+)</name>
        <dbReference type="ChEBI" id="CHEBI:29105"/>
        <note>catalytic</note>
    </ligand>
</feature>
<evidence type="ECO:0000256" key="15">
    <source>
        <dbReference type="PIRSR" id="PIRSR006769-1"/>
    </source>
</evidence>